<evidence type="ECO:0000313" key="2">
    <source>
        <dbReference type="Proteomes" id="UP000092445"/>
    </source>
</evidence>
<dbReference type="VEuPathDB" id="VectorBase:GPAI025825"/>
<reference evidence="1" key="2">
    <citation type="submission" date="2020-05" db="UniProtKB">
        <authorList>
            <consortium name="EnsemblMetazoa"/>
        </authorList>
    </citation>
    <scope>IDENTIFICATION</scope>
    <source>
        <strain evidence="1">IAEA</strain>
    </source>
</reference>
<reference evidence="2" key="1">
    <citation type="submission" date="2014-03" db="EMBL/GenBank/DDBJ databases">
        <authorList>
            <person name="Aksoy S."/>
            <person name="Warren W."/>
            <person name="Wilson R.K."/>
        </authorList>
    </citation>
    <scope>NUCLEOTIDE SEQUENCE [LARGE SCALE GENOMIC DNA]</scope>
    <source>
        <strain evidence="2">IAEA</strain>
    </source>
</reference>
<dbReference type="Proteomes" id="UP000092445">
    <property type="component" value="Unassembled WGS sequence"/>
</dbReference>
<protein>
    <submittedName>
        <fullName evidence="1">Uncharacterized protein</fullName>
    </submittedName>
</protein>
<dbReference type="EnsemblMetazoa" id="GPAI025825-RA">
    <property type="protein sequence ID" value="GPAI025825-PA"/>
    <property type="gene ID" value="GPAI025825"/>
</dbReference>
<accession>A0A1A9ZUV8</accession>
<organism evidence="1 2">
    <name type="scientific">Glossina pallidipes</name>
    <name type="common">Tsetse fly</name>
    <dbReference type="NCBI Taxonomy" id="7398"/>
    <lineage>
        <taxon>Eukaryota</taxon>
        <taxon>Metazoa</taxon>
        <taxon>Ecdysozoa</taxon>
        <taxon>Arthropoda</taxon>
        <taxon>Hexapoda</taxon>
        <taxon>Insecta</taxon>
        <taxon>Pterygota</taxon>
        <taxon>Neoptera</taxon>
        <taxon>Endopterygota</taxon>
        <taxon>Diptera</taxon>
        <taxon>Brachycera</taxon>
        <taxon>Muscomorpha</taxon>
        <taxon>Hippoboscoidea</taxon>
        <taxon>Glossinidae</taxon>
        <taxon>Glossina</taxon>
    </lineage>
</organism>
<sequence length="132" mass="14936">MALCREATNSINQAIDLISKDVSVSDSLKVTDNSEAICKLGGAPSLADAAMARTSPSRFPFSVSSCHAKDSPVLRYFRWTMLGSTSHSSSFVQLKDRFHPTVYICDMEFYARKKSDTRRQEYRFILSHYILR</sequence>
<name>A0A1A9ZUV8_GLOPL</name>
<keyword evidence="2" id="KW-1185">Reference proteome</keyword>
<proteinExistence type="predicted"/>
<dbReference type="AlphaFoldDB" id="A0A1A9ZUV8"/>
<evidence type="ECO:0000313" key="1">
    <source>
        <dbReference type="EnsemblMetazoa" id="GPAI025825-PA"/>
    </source>
</evidence>